<dbReference type="SUPFAM" id="SSF111126">
    <property type="entry name" value="Ligand-binding domain in the NO signalling and Golgi transport"/>
    <property type="match status" value="1"/>
</dbReference>
<dbReference type="PANTHER" id="PTHR35090:SF1">
    <property type="entry name" value="SLR0144 PROTEIN"/>
    <property type="match status" value="1"/>
</dbReference>
<name>A0A4P2VEZ4_9ARCH</name>
<dbReference type="Proteomes" id="UP000509448">
    <property type="component" value="Chromosome"/>
</dbReference>
<dbReference type="AlphaFoldDB" id="A0A4P2VEZ4"/>
<sequence length="254" mass="27939">MSLHWFEPGREITAVRVEADSAAKVGALWDYLTKRGIMVLGAMLNTDSNGTRAFAILDVTDIGREPAMEMMRDAPIEDMRLEVMDPGVRGFASTGGHLLEAGSGRAVVTSERTLTGFFRGMRELLGDDAGAAFLYYAGFVSGREWGKFLMALKYDPVTAVKINFETLKSQGYATSIAVLEGEDKYRIEVRDLVECDLLSDYAAEKGGHVRTSHWFRGTIAGFLAAVRGGEWGVEEVECVNDGSDKCVFEARRKK</sequence>
<dbReference type="EMBL" id="AP018732">
    <property type="protein sequence ID" value="BBE42033.1"/>
    <property type="molecule type" value="Genomic_DNA"/>
</dbReference>
<dbReference type="Gene3D" id="3.30.1380.20">
    <property type="entry name" value="Trafficking protein particle complex subunit 3"/>
    <property type="match status" value="1"/>
</dbReference>
<accession>A0A4P2VEZ4</accession>
<proteinExistence type="predicted"/>
<gene>
    <name evidence="2" type="ORF">NAS2_0644</name>
</gene>
<evidence type="ECO:0000313" key="3">
    <source>
        <dbReference type="Proteomes" id="UP000509448"/>
    </source>
</evidence>
<feature type="domain" description="4-vinyl reductase 4VR" evidence="1">
    <location>
        <begin position="184"/>
        <end position="252"/>
    </location>
</feature>
<dbReference type="InterPro" id="IPR004096">
    <property type="entry name" value="V4R"/>
</dbReference>
<reference evidence="2 3" key="1">
    <citation type="journal article" date="2019" name="ISME J.">
        <title>Isolation and characterization of a thermophilic sulfur- and iron-reducing thaumarchaeote from a terrestrial acidic hot spring.</title>
        <authorList>
            <person name="Kato S."/>
            <person name="Itoh T."/>
            <person name="Yuki M."/>
            <person name="Nagamori M."/>
            <person name="Ohnishi M."/>
            <person name="Uematsu K."/>
            <person name="Suzuki K."/>
            <person name="Takashina T."/>
            <person name="Ohkuma M."/>
        </authorList>
    </citation>
    <scope>NUCLEOTIDE SEQUENCE [LARGE SCALE GENOMIC DNA]</scope>
    <source>
        <strain evidence="2 3">NAS-02</strain>
    </source>
</reference>
<dbReference type="SMART" id="SM00989">
    <property type="entry name" value="V4R"/>
    <property type="match status" value="1"/>
</dbReference>
<dbReference type="PANTHER" id="PTHR35090">
    <property type="entry name" value="DNA-DIRECTED RNA POLYMERASE SUBUNIT I"/>
    <property type="match status" value="1"/>
</dbReference>
<protein>
    <recommendedName>
        <fullName evidence="1">4-vinyl reductase 4VR domain-containing protein</fullName>
    </recommendedName>
</protein>
<dbReference type="Pfam" id="PF02830">
    <property type="entry name" value="V4R"/>
    <property type="match status" value="1"/>
</dbReference>
<dbReference type="KEGG" id="ccai:NAS2_0644"/>
<evidence type="ECO:0000313" key="2">
    <source>
        <dbReference type="EMBL" id="BBE42033.1"/>
    </source>
</evidence>
<evidence type="ECO:0000259" key="1">
    <source>
        <dbReference type="SMART" id="SM00989"/>
    </source>
</evidence>
<organism evidence="2 3">
    <name type="scientific">Conexivisphaera calida</name>
    <dbReference type="NCBI Taxonomy" id="1874277"/>
    <lineage>
        <taxon>Archaea</taxon>
        <taxon>Nitrososphaerota</taxon>
        <taxon>Conexivisphaeria</taxon>
        <taxon>Conexivisphaerales</taxon>
        <taxon>Conexivisphaeraceae</taxon>
        <taxon>Conexivisphaera</taxon>
    </lineage>
</organism>
<keyword evidence="3" id="KW-1185">Reference proteome</keyword>
<dbReference type="InterPro" id="IPR024096">
    <property type="entry name" value="NO_sig/Golgi_transp_ligand-bd"/>
</dbReference>